<dbReference type="Proteomes" id="UP001187343">
    <property type="component" value="Unassembled WGS sequence"/>
</dbReference>
<comment type="caution">
    <text evidence="2">The sequence shown here is derived from an EMBL/GenBank/DDBJ whole genome shotgun (WGS) entry which is preliminary data.</text>
</comment>
<sequence length="108" mass="12188">MNLFSSFIWILTAFIPASRGITVTQPQVVSVSKGETATIECKTDAESHFASAHASALRVFIAFRLKHFKTHCCLPRYKTNKHNESPHQLHLDSDSFYSSIQRNHCHSA</sequence>
<keyword evidence="1" id="KW-0732">Signal</keyword>
<protein>
    <submittedName>
        <fullName evidence="2">Uncharacterized protein</fullName>
    </submittedName>
</protein>
<keyword evidence="3" id="KW-1185">Reference proteome</keyword>
<dbReference type="AlphaFoldDB" id="A0AA88TZU2"/>
<evidence type="ECO:0000313" key="2">
    <source>
        <dbReference type="EMBL" id="KAK2915670.1"/>
    </source>
</evidence>
<name>A0AA88TZU2_9TELE</name>
<dbReference type="EMBL" id="JAUYZG010000001">
    <property type="protein sequence ID" value="KAK2915670.1"/>
    <property type="molecule type" value="Genomic_DNA"/>
</dbReference>
<organism evidence="2 3">
    <name type="scientific">Cirrhinus molitorella</name>
    <name type="common">mud carp</name>
    <dbReference type="NCBI Taxonomy" id="172907"/>
    <lineage>
        <taxon>Eukaryota</taxon>
        <taxon>Metazoa</taxon>
        <taxon>Chordata</taxon>
        <taxon>Craniata</taxon>
        <taxon>Vertebrata</taxon>
        <taxon>Euteleostomi</taxon>
        <taxon>Actinopterygii</taxon>
        <taxon>Neopterygii</taxon>
        <taxon>Teleostei</taxon>
        <taxon>Ostariophysi</taxon>
        <taxon>Cypriniformes</taxon>
        <taxon>Cyprinidae</taxon>
        <taxon>Labeoninae</taxon>
        <taxon>Labeonini</taxon>
        <taxon>Cirrhinus</taxon>
    </lineage>
</organism>
<dbReference type="Gene3D" id="2.60.40.10">
    <property type="entry name" value="Immunoglobulins"/>
    <property type="match status" value="1"/>
</dbReference>
<reference evidence="2" key="1">
    <citation type="submission" date="2023-08" db="EMBL/GenBank/DDBJ databases">
        <title>Chromosome-level Genome Assembly of mud carp (Cirrhinus molitorella).</title>
        <authorList>
            <person name="Liu H."/>
        </authorList>
    </citation>
    <scope>NUCLEOTIDE SEQUENCE</scope>
    <source>
        <strain evidence="2">Prfri</strain>
        <tissue evidence="2">Muscle</tissue>
    </source>
</reference>
<gene>
    <name evidence="2" type="ORF">Q8A67_000044</name>
</gene>
<accession>A0AA88TZU2</accession>
<evidence type="ECO:0000313" key="3">
    <source>
        <dbReference type="Proteomes" id="UP001187343"/>
    </source>
</evidence>
<feature type="signal peptide" evidence="1">
    <location>
        <begin position="1"/>
        <end position="20"/>
    </location>
</feature>
<feature type="chain" id="PRO_5041716101" evidence="1">
    <location>
        <begin position="21"/>
        <end position="108"/>
    </location>
</feature>
<proteinExistence type="predicted"/>
<evidence type="ECO:0000256" key="1">
    <source>
        <dbReference type="SAM" id="SignalP"/>
    </source>
</evidence>
<dbReference type="InterPro" id="IPR013783">
    <property type="entry name" value="Ig-like_fold"/>
</dbReference>